<protein>
    <submittedName>
        <fullName evidence="1">Uncharacterized protein</fullName>
    </submittedName>
</protein>
<dbReference type="RefSeq" id="YP_009301074.1">
    <property type="nucleotide sequence ID" value="NC_031230.1"/>
</dbReference>
<name>A0A142K8Y1_9CAUD</name>
<dbReference type="GeneID" id="29124977"/>
<evidence type="ECO:0000313" key="1">
    <source>
        <dbReference type="EMBL" id="AMS02564.1"/>
    </source>
</evidence>
<keyword evidence="2" id="KW-1185">Reference proteome</keyword>
<organism evidence="1 2">
    <name type="scientific">Gordonia phage Yvonnetastic</name>
    <dbReference type="NCBI Taxonomy" id="1821566"/>
    <lineage>
        <taxon>Viruses</taxon>
        <taxon>Duplodnaviria</taxon>
        <taxon>Heunggongvirae</taxon>
        <taxon>Uroviricota</taxon>
        <taxon>Caudoviricetes</taxon>
        <taxon>Yvonnevirus</taxon>
        <taxon>Yvonnevirus yvonnetastic</taxon>
        <taxon>Gordonia virus Yvonnetastic</taxon>
    </lineage>
</organism>
<dbReference type="EMBL" id="KU963248">
    <property type="protein sequence ID" value="AMS02564.1"/>
    <property type="molecule type" value="Genomic_DNA"/>
</dbReference>
<dbReference type="Proteomes" id="UP000201371">
    <property type="component" value="Segment"/>
</dbReference>
<dbReference type="KEGG" id="vg:29124977"/>
<evidence type="ECO:0000313" key="2">
    <source>
        <dbReference type="Proteomes" id="UP000201371"/>
    </source>
</evidence>
<accession>A0A142K8Y1</accession>
<proteinExistence type="predicted"/>
<sequence length="67" mass="7828">MGESEASWDEVKSLQEALEDLRIETLQADGTYSFDEEATERMKRNARANPEKYQWLVENDCSIWTVL</sequence>
<gene>
    <name evidence="1" type="primary">15</name>
    <name evidence="1" type="ORF">SEA_YVONNETASTIC_15</name>
</gene>
<reference evidence="2" key="1">
    <citation type="submission" date="2016-03" db="EMBL/GenBank/DDBJ databases">
        <authorList>
            <person name="Ploux O."/>
        </authorList>
    </citation>
    <scope>NUCLEOTIDE SEQUENCE [LARGE SCALE GENOMIC DNA]</scope>
</reference>